<protein>
    <submittedName>
        <fullName evidence="2">Uncharacterized protein</fullName>
    </submittedName>
</protein>
<organism evidence="2">
    <name type="scientific">Cuerna arida</name>
    <dbReference type="NCBI Taxonomy" id="1464854"/>
    <lineage>
        <taxon>Eukaryota</taxon>
        <taxon>Metazoa</taxon>
        <taxon>Ecdysozoa</taxon>
        <taxon>Arthropoda</taxon>
        <taxon>Hexapoda</taxon>
        <taxon>Insecta</taxon>
        <taxon>Pterygota</taxon>
        <taxon>Neoptera</taxon>
        <taxon>Paraneoptera</taxon>
        <taxon>Hemiptera</taxon>
        <taxon>Auchenorrhyncha</taxon>
        <taxon>Membracoidea</taxon>
        <taxon>Cicadellidae</taxon>
        <taxon>Cicadellinae</taxon>
        <taxon>Proconiini</taxon>
        <taxon>Cuerna</taxon>
    </lineage>
</organism>
<gene>
    <name evidence="2" type="ORF">g.1534</name>
</gene>
<sequence length="100" mass="11019">MSKLPFHDNGHEETGLDEVSATSANPYNPDLRGGDVNIHLKDCFCSLCVESKSCKSDPTRKLQEQSASSNTIQICDNMQFQGELNLADNILDDVMVVRTS</sequence>
<dbReference type="EMBL" id="GECZ01010949">
    <property type="protein sequence ID" value="JAS58820.1"/>
    <property type="molecule type" value="Transcribed_RNA"/>
</dbReference>
<feature type="non-terminal residue" evidence="2">
    <location>
        <position position="100"/>
    </location>
</feature>
<reference evidence="2" key="1">
    <citation type="submission" date="2015-11" db="EMBL/GenBank/DDBJ databases">
        <title>De novo transcriptome assembly of four potential Pierce s Disease insect vectors from Arizona vineyards.</title>
        <authorList>
            <person name="Tassone E.E."/>
        </authorList>
    </citation>
    <scope>NUCLEOTIDE SEQUENCE</scope>
</reference>
<name>A0A1B6G8R3_9HEMI</name>
<feature type="region of interest" description="Disordered" evidence="1">
    <location>
        <begin position="1"/>
        <end position="31"/>
    </location>
</feature>
<evidence type="ECO:0000313" key="2">
    <source>
        <dbReference type="EMBL" id="JAS58820.1"/>
    </source>
</evidence>
<feature type="compositionally biased region" description="Basic and acidic residues" evidence="1">
    <location>
        <begin position="1"/>
        <end position="14"/>
    </location>
</feature>
<proteinExistence type="predicted"/>
<accession>A0A1B6G8R3</accession>
<dbReference type="AlphaFoldDB" id="A0A1B6G8R3"/>
<evidence type="ECO:0000256" key="1">
    <source>
        <dbReference type="SAM" id="MobiDB-lite"/>
    </source>
</evidence>